<dbReference type="InterPro" id="IPR017853">
    <property type="entry name" value="GH"/>
</dbReference>
<dbReference type="EMBL" id="CP138858">
    <property type="protein sequence ID" value="WPJ97240.1"/>
    <property type="molecule type" value="Genomic_DNA"/>
</dbReference>
<proteinExistence type="inferred from homology"/>
<gene>
    <name evidence="4" type="ORF">SH580_05905</name>
</gene>
<evidence type="ECO:0000256" key="3">
    <source>
        <dbReference type="ARBA" id="ARBA00022801"/>
    </source>
</evidence>
<dbReference type="Proteomes" id="UP001324993">
    <property type="component" value="Chromosome"/>
</dbReference>
<evidence type="ECO:0000313" key="5">
    <source>
        <dbReference type="Proteomes" id="UP001324993"/>
    </source>
</evidence>
<evidence type="ECO:0000256" key="1">
    <source>
        <dbReference type="ARBA" id="ARBA00005382"/>
    </source>
</evidence>
<keyword evidence="2" id="KW-0732">Signal</keyword>
<comment type="similarity">
    <text evidence="1">Belongs to the glycosyl hydrolase 30 family.</text>
</comment>
<dbReference type="SUPFAM" id="SSF51445">
    <property type="entry name" value="(Trans)glycosidases"/>
    <property type="match status" value="1"/>
</dbReference>
<dbReference type="InterPro" id="IPR001139">
    <property type="entry name" value="Glyco_hydro_30"/>
</dbReference>
<organism evidence="4 5">
    <name type="scientific">Coraliomargarita algicola</name>
    <dbReference type="NCBI Taxonomy" id="3092156"/>
    <lineage>
        <taxon>Bacteria</taxon>
        <taxon>Pseudomonadati</taxon>
        <taxon>Verrucomicrobiota</taxon>
        <taxon>Opitutia</taxon>
        <taxon>Puniceicoccales</taxon>
        <taxon>Coraliomargaritaceae</taxon>
        <taxon>Coraliomargarita</taxon>
    </lineage>
</organism>
<dbReference type="RefSeq" id="WP_319834085.1">
    <property type="nucleotide sequence ID" value="NZ_CP138858.1"/>
</dbReference>
<sequence>MIPPEIASQANFHSNDSTTVVAGVFELPASELAMEVWLQGDQAKPVFFKEWLTACFDRTLDFDVWEPAGACFEWIFTGPSGKVTLSLASDELVLQQSFHDSFYLNSPELIFDQDFEVPRKLWFQNEMSEFDGNTGINVHPEVKWAARRCALPSVVKSVRLTLAHNMEMAVWVNGEKMISQVCLQDLHHHQLRVSDISAKCSGRLLQPELRTVSVRVESDQLRQTMIGFGGTATPMAYAELSDAGKERFWQFVESYNLRIQRENPIAGELRETMDNWDDPDSAIPHYYGDNFPNGNISDFELNKEFLQRGGEVWFEYWSFPKWMVHDGETYIDEKGKERHGPLKVEAYAESIVNYCRLAQQKAGRPPHIVGIQNENSHPKVTYHAMVATLRQALDDAGFTDVKIHMSDANMLSGDSEWGKLYADGVTRAQTFTEKPETWEKIDYAATHMYDFQQYFDDPDHFDAPMRELHALYGDRPFLSTELCVNSPRYQMKSYRLALLMGQLIHKNLTLLDAAALLYCWTLLNVEQPSYAWTRSLLTIDRENGFDAIPSSHQLRVLGAWSRRIRKGMTRVELVHDHADLQMSVFIDGKGGQTVVALNRGLVAIRLDLEGIDLAKTKWVEEVSPYAANTVVRACQDPDAVYVIAPGSILTLTNVPLGQV</sequence>
<keyword evidence="5" id="KW-1185">Reference proteome</keyword>
<reference evidence="4 5" key="1">
    <citation type="submission" date="2023-11" db="EMBL/GenBank/DDBJ databases">
        <title>Coraliomargarita sp. nov., isolated from marine algae.</title>
        <authorList>
            <person name="Lee J.K."/>
            <person name="Baek J.H."/>
            <person name="Kim J.M."/>
            <person name="Choi D.G."/>
            <person name="Jeon C.O."/>
        </authorList>
    </citation>
    <scope>NUCLEOTIDE SEQUENCE [LARGE SCALE GENOMIC DNA]</scope>
    <source>
        <strain evidence="4 5">J2-16</strain>
    </source>
</reference>
<name>A0ABZ0RQI2_9BACT</name>
<accession>A0ABZ0RQI2</accession>
<keyword evidence="3" id="KW-0378">Hydrolase</keyword>
<dbReference type="PANTHER" id="PTHR11069">
    <property type="entry name" value="GLUCOSYLCERAMIDASE"/>
    <property type="match status" value="1"/>
</dbReference>
<evidence type="ECO:0000313" key="4">
    <source>
        <dbReference type="EMBL" id="WPJ97240.1"/>
    </source>
</evidence>
<protein>
    <submittedName>
        <fullName evidence="4">Uncharacterized protein</fullName>
    </submittedName>
</protein>
<evidence type="ECO:0000256" key="2">
    <source>
        <dbReference type="ARBA" id="ARBA00022729"/>
    </source>
</evidence>
<dbReference type="Gene3D" id="3.20.20.80">
    <property type="entry name" value="Glycosidases"/>
    <property type="match status" value="1"/>
</dbReference>